<dbReference type="Proteomes" id="UP000502823">
    <property type="component" value="Unassembled WGS sequence"/>
</dbReference>
<gene>
    <name evidence="1" type="ORF">Cfor_10784</name>
</gene>
<proteinExistence type="predicted"/>
<reference evidence="2" key="1">
    <citation type="submission" date="2020-01" db="EMBL/GenBank/DDBJ databases">
        <title>Draft genome sequence of the Termite Coptotermes fromosanus.</title>
        <authorList>
            <person name="Itakura S."/>
            <person name="Yosikawa Y."/>
            <person name="Umezawa K."/>
        </authorList>
    </citation>
    <scope>NUCLEOTIDE SEQUENCE [LARGE SCALE GENOMIC DNA]</scope>
</reference>
<dbReference type="InterPro" id="IPR036397">
    <property type="entry name" value="RNaseH_sf"/>
</dbReference>
<dbReference type="InterPro" id="IPR052709">
    <property type="entry name" value="Transposase-MT_Hybrid"/>
</dbReference>
<dbReference type="OrthoDB" id="10067479at2759"/>
<name>A0A6L2Q2S7_COPFO</name>
<protein>
    <submittedName>
        <fullName evidence="1">Uncharacterized protein</fullName>
    </submittedName>
</protein>
<comment type="caution">
    <text evidence="1">The sequence shown here is derived from an EMBL/GenBank/DDBJ whole genome shotgun (WGS) entry which is preliminary data.</text>
</comment>
<dbReference type="InParanoid" id="A0A6L2Q2S7"/>
<evidence type="ECO:0000313" key="2">
    <source>
        <dbReference type="Proteomes" id="UP000502823"/>
    </source>
</evidence>
<evidence type="ECO:0000313" key="1">
    <source>
        <dbReference type="EMBL" id="GFG36147.1"/>
    </source>
</evidence>
<keyword evidence="2" id="KW-1185">Reference proteome</keyword>
<accession>A0A6L2Q2S7</accession>
<dbReference type="EMBL" id="BLKM01000610">
    <property type="protein sequence ID" value="GFG36147.1"/>
    <property type="molecule type" value="Genomic_DNA"/>
</dbReference>
<dbReference type="PANTHER" id="PTHR46060">
    <property type="entry name" value="MARINER MOS1 TRANSPOSASE-LIKE PROTEIN"/>
    <property type="match status" value="1"/>
</dbReference>
<organism evidence="1 2">
    <name type="scientific">Coptotermes formosanus</name>
    <name type="common">Formosan subterranean termite</name>
    <dbReference type="NCBI Taxonomy" id="36987"/>
    <lineage>
        <taxon>Eukaryota</taxon>
        <taxon>Metazoa</taxon>
        <taxon>Ecdysozoa</taxon>
        <taxon>Arthropoda</taxon>
        <taxon>Hexapoda</taxon>
        <taxon>Insecta</taxon>
        <taxon>Pterygota</taxon>
        <taxon>Neoptera</taxon>
        <taxon>Polyneoptera</taxon>
        <taxon>Dictyoptera</taxon>
        <taxon>Blattodea</taxon>
        <taxon>Blattoidea</taxon>
        <taxon>Termitoidae</taxon>
        <taxon>Rhinotermitidae</taxon>
        <taxon>Coptotermes</taxon>
    </lineage>
</organism>
<dbReference type="AlphaFoldDB" id="A0A6L2Q2S7"/>
<sequence>MEGITHVPTRCSTLQNVDAHDIQVVVHKNKKTGINVGRAYVDKLKDKKVQTKDLDMKKVRYEVFKFGMSGFKPEKKEEVKVALAIKLGAKPPKNKGYNYKELKLMKEKQLKEQLEQQKLLAVGKTKTGRPVAKGKKKFVNRKGKQSGILDPYGKAGKDNAGPHFTAVALAALSEIGGTALKHPPYSLDLAPCDFWAFPTLKRQLRRKRFSSDDEVRNATAAVLKGMSQNNLFHVFESFIKCCKKCIQCEGHYFEKEKIVGPVEPSDSDKKISLETFQSAFIQTA</sequence>
<dbReference type="GO" id="GO:0003676">
    <property type="term" value="F:nucleic acid binding"/>
    <property type="evidence" value="ECO:0007669"/>
    <property type="project" value="InterPro"/>
</dbReference>
<dbReference type="InterPro" id="IPR027973">
    <property type="entry name" value="FSAF1-like"/>
</dbReference>
<dbReference type="PANTHER" id="PTHR46060:SF1">
    <property type="entry name" value="MARINER MOS1 TRANSPOSASE-LIKE PROTEIN"/>
    <property type="match status" value="1"/>
</dbReference>
<dbReference type="Gene3D" id="3.30.420.10">
    <property type="entry name" value="Ribonuclease H-like superfamily/Ribonuclease H"/>
    <property type="match status" value="1"/>
</dbReference>
<dbReference type="Pfam" id="PF15375">
    <property type="entry name" value="FSAF1"/>
    <property type="match status" value="1"/>
</dbReference>